<gene>
    <name evidence="1" type="ORF">EV696_13111</name>
</gene>
<accession>A0A4R6UDJ6</accession>
<sequence>MPNQPNFISTILNFAELGLKVIDKRQGRDAHGAIIDTEIAQTDLTMVGTIFRKVPVFVAEFPSTA</sequence>
<reference evidence="1 2" key="1">
    <citation type="submission" date="2019-03" db="EMBL/GenBank/DDBJ databases">
        <title>Genomic Encyclopedia of Type Strains, Phase IV (KMG-IV): sequencing the most valuable type-strain genomes for metagenomic binning, comparative biology and taxonomic classification.</title>
        <authorList>
            <person name="Goeker M."/>
        </authorList>
    </citation>
    <scope>NUCLEOTIDE SEQUENCE [LARGE SCALE GENOMIC DNA]</scope>
    <source>
        <strain evidence="1 2">DSM 103792</strain>
    </source>
</reference>
<dbReference type="Proteomes" id="UP000295375">
    <property type="component" value="Unassembled WGS sequence"/>
</dbReference>
<organism evidence="1 2">
    <name type="scientific">Permianibacter aggregans</name>
    <dbReference type="NCBI Taxonomy" id="1510150"/>
    <lineage>
        <taxon>Bacteria</taxon>
        <taxon>Pseudomonadati</taxon>
        <taxon>Pseudomonadota</taxon>
        <taxon>Gammaproteobacteria</taxon>
        <taxon>Pseudomonadales</taxon>
        <taxon>Pseudomonadaceae</taxon>
        <taxon>Permianibacter</taxon>
    </lineage>
</organism>
<name>A0A4R6UDJ6_9GAMM</name>
<keyword evidence="2" id="KW-1185">Reference proteome</keyword>
<proteinExistence type="predicted"/>
<dbReference type="AlphaFoldDB" id="A0A4R6UDJ6"/>
<evidence type="ECO:0000313" key="1">
    <source>
        <dbReference type="EMBL" id="TDQ43213.1"/>
    </source>
</evidence>
<dbReference type="EMBL" id="SNYM01000031">
    <property type="protein sequence ID" value="TDQ43213.1"/>
    <property type="molecule type" value="Genomic_DNA"/>
</dbReference>
<protein>
    <submittedName>
        <fullName evidence="1">Uncharacterized protein</fullName>
    </submittedName>
</protein>
<comment type="caution">
    <text evidence="1">The sequence shown here is derived from an EMBL/GenBank/DDBJ whole genome shotgun (WGS) entry which is preliminary data.</text>
</comment>
<evidence type="ECO:0000313" key="2">
    <source>
        <dbReference type="Proteomes" id="UP000295375"/>
    </source>
</evidence>